<accession>A0A9P4XT76</accession>
<dbReference type="AlphaFoldDB" id="A0A9P4XT76"/>
<keyword evidence="2" id="KW-1185">Reference proteome</keyword>
<sequence length="110" mass="12407">MCVGHPKRHPCQHMSVTFLYCVSAQLDRATGSVLPCARTTYSIPVDSDAHCTNQLCYFLERGGVWNCCQCHQGPNLLGWCIFNRPRIELNAATGQWDHDTVCNHCCCRMC</sequence>
<name>A0A9P4XT76_CRYP1</name>
<feature type="non-terminal residue" evidence="1">
    <location>
        <position position="110"/>
    </location>
</feature>
<evidence type="ECO:0000313" key="1">
    <source>
        <dbReference type="EMBL" id="KAF3760330.1"/>
    </source>
</evidence>
<dbReference type="EMBL" id="MU032353">
    <property type="protein sequence ID" value="KAF3760330.1"/>
    <property type="molecule type" value="Genomic_DNA"/>
</dbReference>
<comment type="caution">
    <text evidence="1">The sequence shown here is derived from an EMBL/GenBank/DDBJ whole genome shotgun (WGS) entry which is preliminary data.</text>
</comment>
<proteinExistence type="predicted"/>
<dbReference type="RefSeq" id="XP_040771309.1">
    <property type="nucleotide sequence ID" value="XM_040915663.1"/>
</dbReference>
<gene>
    <name evidence="1" type="ORF">M406DRAFT_223852</name>
</gene>
<evidence type="ECO:0000313" key="2">
    <source>
        <dbReference type="Proteomes" id="UP000803844"/>
    </source>
</evidence>
<dbReference type="GeneID" id="63832792"/>
<organism evidence="1 2">
    <name type="scientific">Cryphonectria parasitica (strain ATCC 38755 / EP155)</name>
    <dbReference type="NCBI Taxonomy" id="660469"/>
    <lineage>
        <taxon>Eukaryota</taxon>
        <taxon>Fungi</taxon>
        <taxon>Dikarya</taxon>
        <taxon>Ascomycota</taxon>
        <taxon>Pezizomycotina</taxon>
        <taxon>Sordariomycetes</taxon>
        <taxon>Sordariomycetidae</taxon>
        <taxon>Diaporthales</taxon>
        <taxon>Cryphonectriaceae</taxon>
        <taxon>Cryphonectria-Endothia species complex</taxon>
        <taxon>Cryphonectria</taxon>
    </lineage>
</organism>
<dbReference type="Proteomes" id="UP000803844">
    <property type="component" value="Unassembled WGS sequence"/>
</dbReference>
<reference evidence="1" key="1">
    <citation type="journal article" date="2020" name="Phytopathology">
        <title>Genome sequence of the chestnut blight fungus Cryphonectria parasitica EP155: A fundamental resource for an archetypical invasive plant pathogen.</title>
        <authorList>
            <person name="Crouch J.A."/>
            <person name="Dawe A."/>
            <person name="Aerts A."/>
            <person name="Barry K."/>
            <person name="Churchill A.C.L."/>
            <person name="Grimwood J."/>
            <person name="Hillman B."/>
            <person name="Milgroom M.G."/>
            <person name="Pangilinan J."/>
            <person name="Smith M."/>
            <person name="Salamov A."/>
            <person name="Schmutz J."/>
            <person name="Yadav J."/>
            <person name="Grigoriev I.V."/>
            <person name="Nuss D."/>
        </authorList>
    </citation>
    <scope>NUCLEOTIDE SEQUENCE</scope>
    <source>
        <strain evidence="1">EP155</strain>
    </source>
</reference>
<dbReference type="OrthoDB" id="4629699at2759"/>
<protein>
    <submittedName>
        <fullName evidence="1">Uncharacterized protein</fullName>
    </submittedName>
</protein>